<dbReference type="SUPFAM" id="SSF56752">
    <property type="entry name" value="D-aminoacid aminotransferase-like PLP-dependent enzymes"/>
    <property type="match status" value="1"/>
</dbReference>
<dbReference type="InterPro" id="IPR005801">
    <property type="entry name" value="ADC_synthase"/>
</dbReference>
<evidence type="ECO:0000313" key="7">
    <source>
        <dbReference type="Proteomes" id="UP000182011"/>
    </source>
</evidence>
<accession>A0A0P1NZ41</accession>
<dbReference type="NCBIfam" id="TIGR00553">
    <property type="entry name" value="pabB"/>
    <property type="match status" value="1"/>
</dbReference>
<accession>A0A0P1LNR5</accession>
<dbReference type="InterPro" id="IPR036038">
    <property type="entry name" value="Aminotransferase-like"/>
</dbReference>
<accession>A0A0P1LK44</accession>
<dbReference type="InterPro" id="IPR043132">
    <property type="entry name" value="BCAT-like_C"/>
</dbReference>
<dbReference type="RefSeq" id="WP_047134818.1">
    <property type="nucleotide sequence ID" value="NZ_CZVL01000011.1"/>
</dbReference>
<sequence length="624" mass="72502">MLYSKLPEKYLNNLAKETNFVLLETIKCDPENFKSFLFVQPVKILTANSIHEIPKLFEDIETYLKKSFYIAGYFAYECGYHFIQKPYLAKALDYPLAWLGVYDKVVVFDHRLMQIENEYFIESHQEINNSNLEITDIKFNIPEEIYFEKIKSIKKYIISGDTYQVNFTGKFIFNFVSKDPSEKGSIISLYKFLREKQKVPYGALIQTDEISILSFAPELFFRIKGDKIITKPMKGTVKRGKTLDEDNKLSEWLRNDEKNRAENLMIVDLLRNDLGKISKIGSVKVNKLFEVEKYQTLFQMTSTIEGELRDNLTYYEIFEAIFPSGSVTGAPKIRTMEIISELELEPRGVYTGAIGYFAPKGAFREAVFNVPIRTIVIRGNHGEMGSGSGIVYDSDPESEYKECQLKAKFLTEPLETFEIIESILWDEEYRLLGKHIKRMSSSAKYFDFQFDLNKLVEMLREFEACLERGRKYKIRVSLNLFGEIKIEKFPVDENQNEKLIITISDVKTNSNDIFLYHKTTKREIYDKLYKKALSEGYADIIFMNEKNQITEGAISNVFIRKGAKLLTPPVECGLLNGVYRQYILETNKDALEEILYLDDLLNADEIFICNAIRGMRKCELHLPM</sequence>
<dbReference type="InterPro" id="IPR001544">
    <property type="entry name" value="Aminotrans_IV"/>
</dbReference>
<accession>A0A0S4N4A0</accession>
<organism evidence="6 7">
    <name type="scientific">Candidatus Kryptonium thompsonii</name>
    <dbReference type="NCBI Taxonomy" id="1633631"/>
    <lineage>
        <taxon>Bacteria</taxon>
        <taxon>Pseudomonadati</taxon>
        <taxon>Candidatus Kryptoniota</taxon>
        <taxon>Candidatus Kryptonium</taxon>
    </lineage>
</organism>
<accession>A0A0P1LUP3</accession>
<dbReference type="InterPro" id="IPR018300">
    <property type="entry name" value="Aminotrans_IV_CS"/>
</dbReference>
<reference evidence="6 7" key="1">
    <citation type="submission" date="2015-11" db="EMBL/GenBank/DDBJ databases">
        <authorList>
            <person name="Zhang Y."/>
            <person name="Guo Z."/>
        </authorList>
    </citation>
    <scope>NUCLEOTIDE SEQUENCE [LARGE SCALE GENOMIC DNA]</scope>
    <source>
        <strain evidence="6">JGI-4</strain>
    </source>
</reference>
<dbReference type="SUPFAM" id="SSF56322">
    <property type="entry name" value="ADC synthase"/>
    <property type="match status" value="1"/>
</dbReference>
<dbReference type="InterPro" id="IPR019999">
    <property type="entry name" value="Anth_synth_I-like"/>
</dbReference>
<dbReference type="GO" id="GO:0009396">
    <property type="term" value="P:folic acid-containing compound biosynthetic process"/>
    <property type="evidence" value="ECO:0007669"/>
    <property type="project" value="InterPro"/>
</dbReference>
<gene>
    <name evidence="6" type="ORF">JGI4_01416</name>
</gene>
<evidence type="ECO:0000256" key="1">
    <source>
        <dbReference type="ARBA" id="ARBA00001933"/>
    </source>
</evidence>
<comment type="cofactor">
    <cofactor evidence="1 4">
        <name>pyridoxal 5'-phosphate</name>
        <dbReference type="ChEBI" id="CHEBI:597326"/>
    </cofactor>
</comment>
<dbReference type="Gene3D" id="3.30.470.10">
    <property type="match status" value="1"/>
</dbReference>
<dbReference type="AlphaFoldDB" id="A0A0P1MEP1"/>
<accession>A0A0P1LKM0</accession>
<dbReference type="Gene3D" id="3.60.120.10">
    <property type="entry name" value="Anthranilate synthase"/>
    <property type="match status" value="1"/>
</dbReference>
<dbReference type="InterPro" id="IPR005802">
    <property type="entry name" value="ADC_synth_comp_1"/>
</dbReference>
<name>A0A0P1MEP1_9BACT</name>
<proteinExistence type="inferred from homology"/>
<evidence type="ECO:0000256" key="2">
    <source>
        <dbReference type="ARBA" id="ARBA00009320"/>
    </source>
</evidence>
<keyword evidence="3 4" id="KW-0663">Pyridoxal phosphate</keyword>
<dbReference type="PRINTS" id="PR00095">
    <property type="entry name" value="ANTSNTHASEI"/>
</dbReference>
<dbReference type="GO" id="GO:0046820">
    <property type="term" value="F:4-amino-4-deoxychorismate synthase activity"/>
    <property type="evidence" value="ECO:0007669"/>
    <property type="project" value="TreeGrafter"/>
</dbReference>
<dbReference type="Pfam" id="PF01063">
    <property type="entry name" value="Aminotran_4"/>
    <property type="match status" value="1"/>
</dbReference>
<dbReference type="Pfam" id="PF00425">
    <property type="entry name" value="Chorismate_bind"/>
    <property type="match status" value="1"/>
</dbReference>
<evidence type="ECO:0000259" key="5">
    <source>
        <dbReference type="Pfam" id="PF00425"/>
    </source>
</evidence>
<accession>A0A0P1NVG1</accession>
<dbReference type="OrthoDB" id="9803598at2"/>
<evidence type="ECO:0000313" key="6">
    <source>
        <dbReference type="EMBL" id="CUU06042.1"/>
    </source>
</evidence>
<evidence type="ECO:0000256" key="4">
    <source>
        <dbReference type="RuleBase" id="RU004516"/>
    </source>
</evidence>
<dbReference type="InterPro" id="IPR043131">
    <property type="entry name" value="BCAT-like_N"/>
</dbReference>
<comment type="similarity">
    <text evidence="2">Belongs to the class-IV pyridoxal-phosphate-dependent aminotransferase family.</text>
</comment>
<protein>
    <submittedName>
        <fullName evidence="6">Para-aminobenzoate synthetase / 4-amino-4-deoxychorismate lyase</fullName>
    </submittedName>
</protein>
<dbReference type="PANTHER" id="PTHR11236:SF50">
    <property type="entry name" value="AMINODEOXYCHORISMATE SYNTHASE COMPONENT 1"/>
    <property type="match status" value="1"/>
</dbReference>
<dbReference type="InterPro" id="IPR015890">
    <property type="entry name" value="Chorismate_C"/>
</dbReference>
<dbReference type="Proteomes" id="UP000182011">
    <property type="component" value="Unassembled WGS sequence"/>
</dbReference>
<dbReference type="Gene3D" id="3.20.10.10">
    <property type="entry name" value="D-amino Acid Aminotransferase, subunit A, domain 2"/>
    <property type="match status" value="1"/>
</dbReference>
<dbReference type="PANTHER" id="PTHR11236">
    <property type="entry name" value="AMINOBENZOATE/ANTHRANILATE SYNTHASE"/>
    <property type="match status" value="1"/>
</dbReference>
<feature type="domain" description="Chorismate-utilising enzyme C-terminal" evidence="5">
    <location>
        <begin position="143"/>
        <end position="406"/>
    </location>
</feature>
<dbReference type="PROSITE" id="PS00770">
    <property type="entry name" value="AA_TRANSFER_CLASS_4"/>
    <property type="match status" value="1"/>
</dbReference>
<evidence type="ECO:0000256" key="3">
    <source>
        <dbReference type="ARBA" id="ARBA00022898"/>
    </source>
</evidence>
<dbReference type="GO" id="GO:0016829">
    <property type="term" value="F:lyase activity"/>
    <property type="evidence" value="ECO:0007669"/>
    <property type="project" value="UniProtKB-KW"/>
</dbReference>
<keyword evidence="6" id="KW-0456">Lyase</keyword>
<dbReference type="EMBL" id="FAOP01000005">
    <property type="protein sequence ID" value="CUU06042.1"/>
    <property type="molecule type" value="Genomic_DNA"/>
</dbReference>
<dbReference type="GO" id="GO:0000162">
    <property type="term" value="P:L-tryptophan biosynthetic process"/>
    <property type="evidence" value="ECO:0007669"/>
    <property type="project" value="TreeGrafter"/>
</dbReference>
<accession>A0A0P1MEP1</accession>
<dbReference type="STRING" id="1633631.GCA_001442925_01411"/>